<reference evidence="1" key="1">
    <citation type="submission" date="2023-01" db="EMBL/GenBank/DDBJ databases">
        <title>The diversity of Class Acidimicrobiia in South China Sea sediment environments and the proposal of Iamia marina sp. nov., a novel species of the genus Iamia.</title>
        <authorList>
            <person name="He Y."/>
            <person name="Tian X."/>
        </authorList>
    </citation>
    <scope>NUCLEOTIDE SEQUENCE</scope>
    <source>
        <strain evidence="1">DSM 19957</strain>
    </source>
</reference>
<evidence type="ECO:0000313" key="1">
    <source>
        <dbReference type="EMBL" id="WCO67488.1"/>
    </source>
</evidence>
<dbReference type="EMBL" id="CP116942">
    <property type="protein sequence ID" value="WCO67488.1"/>
    <property type="molecule type" value="Genomic_DNA"/>
</dbReference>
<name>A0AAE9YAC9_9ACTN</name>
<evidence type="ECO:0000313" key="2">
    <source>
        <dbReference type="Proteomes" id="UP001216390"/>
    </source>
</evidence>
<dbReference type="KEGG" id="ima:PO878_01985"/>
<dbReference type="Proteomes" id="UP001216390">
    <property type="component" value="Chromosome"/>
</dbReference>
<keyword evidence="2" id="KW-1185">Reference proteome</keyword>
<sequence>MTNIVIDHHTFERMLARLTGVDPLLRGAFDPFPTGSYRCSTLDGRPVEATIAVAQALVGHVRRVVVGADGVVVDMGRRRRLFTGAAALAVKLQQTTCYWPGCHTPVTACQCDHLRPWSIRADGSGGGCTCPGNGGPGCGRHNHDKERGYRVRRDPTGAIHVYRPDGTEIR</sequence>
<protein>
    <recommendedName>
        <fullName evidence="3">HNH endonuclease</fullName>
    </recommendedName>
</protein>
<dbReference type="AlphaFoldDB" id="A0AAE9YAC9"/>
<organism evidence="1 2">
    <name type="scientific">Iamia majanohamensis</name>
    <dbReference type="NCBI Taxonomy" id="467976"/>
    <lineage>
        <taxon>Bacteria</taxon>
        <taxon>Bacillati</taxon>
        <taxon>Actinomycetota</taxon>
        <taxon>Acidimicrobiia</taxon>
        <taxon>Acidimicrobiales</taxon>
        <taxon>Iamiaceae</taxon>
        <taxon>Iamia</taxon>
    </lineage>
</organism>
<accession>A0AAE9YAC9</accession>
<evidence type="ECO:0008006" key="3">
    <source>
        <dbReference type="Google" id="ProtNLM"/>
    </source>
</evidence>
<gene>
    <name evidence="1" type="ORF">PO878_01985</name>
</gene>
<proteinExistence type="predicted"/>